<dbReference type="PANTHER" id="PTHR43537">
    <property type="entry name" value="TRANSCRIPTIONAL REGULATOR, GNTR FAMILY"/>
    <property type="match status" value="1"/>
</dbReference>
<feature type="domain" description="HTH gntR-type" evidence="4">
    <location>
        <begin position="7"/>
        <end position="74"/>
    </location>
</feature>
<protein>
    <submittedName>
        <fullName evidence="5">GntR family transcriptional regulator</fullName>
    </submittedName>
</protein>
<name>A0A7X0SIX7_9BACL</name>
<evidence type="ECO:0000313" key="5">
    <source>
        <dbReference type="EMBL" id="MBB6730797.1"/>
    </source>
</evidence>
<keyword evidence="1" id="KW-0805">Transcription regulation</keyword>
<dbReference type="InterPro" id="IPR011711">
    <property type="entry name" value="GntR_C"/>
</dbReference>
<evidence type="ECO:0000259" key="4">
    <source>
        <dbReference type="PROSITE" id="PS50949"/>
    </source>
</evidence>
<gene>
    <name evidence="5" type="ORF">H7C18_07745</name>
</gene>
<dbReference type="AlphaFoldDB" id="A0A7X0SIX7"/>
<dbReference type="InterPro" id="IPR008920">
    <property type="entry name" value="TF_FadR/GntR_C"/>
</dbReference>
<dbReference type="InterPro" id="IPR000524">
    <property type="entry name" value="Tscrpt_reg_HTH_GntR"/>
</dbReference>
<keyword evidence="3" id="KW-0804">Transcription</keyword>
<evidence type="ECO:0000256" key="1">
    <source>
        <dbReference type="ARBA" id="ARBA00023015"/>
    </source>
</evidence>
<dbReference type="SUPFAM" id="SSF46785">
    <property type="entry name" value="Winged helix' DNA-binding domain"/>
    <property type="match status" value="1"/>
</dbReference>
<reference evidence="5 6" key="1">
    <citation type="submission" date="2020-08" db="EMBL/GenBank/DDBJ databases">
        <title>Cohnella phylogeny.</title>
        <authorList>
            <person name="Dunlap C."/>
        </authorList>
    </citation>
    <scope>NUCLEOTIDE SEQUENCE [LARGE SCALE GENOMIC DNA]</scope>
    <source>
        <strain evidence="5 6">CBP 2801</strain>
    </source>
</reference>
<dbReference type="SMART" id="SM00895">
    <property type="entry name" value="FCD"/>
    <property type="match status" value="1"/>
</dbReference>
<dbReference type="PANTHER" id="PTHR43537:SF24">
    <property type="entry name" value="GLUCONATE OPERON TRANSCRIPTIONAL REPRESSOR"/>
    <property type="match status" value="1"/>
</dbReference>
<dbReference type="EMBL" id="JACJVO010000009">
    <property type="protein sequence ID" value="MBB6730797.1"/>
    <property type="molecule type" value="Genomic_DNA"/>
</dbReference>
<dbReference type="Gene3D" id="1.20.120.530">
    <property type="entry name" value="GntR ligand-binding domain-like"/>
    <property type="match status" value="1"/>
</dbReference>
<dbReference type="CDD" id="cd07377">
    <property type="entry name" value="WHTH_GntR"/>
    <property type="match status" value="1"/>
</dbReference>
<dbReference type="PRINTS" id="PR00035">
    <property type="entry name" value="HTHGNTR"/>
</dbReference>
<dbReference type="InterPro" id="IPR036390">
    <property type="entry name" value="WH_DNA-bd_sf"/>
</dbReference>
<evidence type="ECO:0000313" key="6">
    <source>
        <dbReference type="Proteomes" id="UP000564644"/>
    </source>
</evidence>
<keyword evidence="6" id="KW-1185">Reference proteome</keyword>
<dbReference type="PROSITE" id="PS50949">
    <property type="entry name" value="HTH_GNTR"/>
    <property type="match status" value="1"/>
</dbReference>
<dbReference type="Proteomes" id="UP000564644">
    <property type="component" value="Unassembled WGS sequence"/>
</dbReference>
<dbReference type="SMART" id="SM00345">
    <property type="entry name" value="HTH_GNTR"/>
    <property type="match status" value="1"/>
</dbReference>
<dbReference type="GO" id="GO:0003677">
    <property type="term" value="F:DNA binding"/>
    <property type="evidence" value="ECO:0007669"/>
    <property type="project" value="UniProtKB-KW"/>
</dbReference>
<dbReference type="GO" id="GO:0003700">
    <property type="term" value="F:DNA-binding transcription factor activity"/>
    <property type="evidence" value="ECO:0007669"/>
    <property type="project" value="InterPro"/>
</dbReference>
<proteinExistence type="predicted"/>
<dbReference type="SUPFAM" id="SSF48008">
    <property type="entry name" value="GntR ligand-binding domain-like"/>
    <property type="match status" value="1"/>
</dbReference>
<comment type="caution">
    <text evidence="5">The sequence shown here is derived from an EMBL/GenBank/DDBJ whole genome shotgun (WGS) entry which is preliminary data.</text>
</comment>
<dbReference type="Pfam" id="PF07729">
    <property type="entry name" value="FCD"/>
    <property type="match status" value="1"/>
</dbReference>
<accession>A0A7X0SIX7</accession>
<dbReference type="RefSeq" id="WP_185128461.1">
    <property type="nucleotide sequence ID" value="NZ_JACJVO010000009.1"/>
</dbReference>
<dbReference type="Pfam" id="PF00392">
    <property type="entry name" value="GntR"/>
    <property type="match status" value="1"/>
</dbReference>
<evidence type="ECO:0000256" key="3">
    <source>
        <dbReference type="ARBA" id="ARBA00023163"/>
    </source>
</evidence>
<sequence>MTGNKPMTLRERAYQAIKAGIVGGDWPGGAFLSERSLGEQLGMSQTPIRSALDRLEAMGLVRLVPNQGFVVQEISLKQIMDIYELRLSLETYAARQLTGKMDAAFFAGLDVIIQRQEEAVEAGAIPRYVELDRRFHEAIVAGLDNEEYAGAMSRIQDKFLMAVRTTFYRNKLRLRSSLDEHRLIRDALAGNDPSAAEELVRQHIQFVEQVML</sequence>
<keyword evidence="2" id="KW-0238">DNA-binding</keyword>
<evidence type="ECO:0000256" key="2">
    <source>
        <dbReference type="ARBA" id="ARBA00023125"/>
    </source>
</evidence>
<organism evidence="5 6">
    <name type="scientific">Cohnella zeiphila</name>
    <dbReference type="NCBI Taxonomy" id="2761120"/>
    <lineage>
        <taxon>Bacteria</taxon>
        <taxon>Bacillati</taxon>
        <taxon>Bacillota</taxon>
        <taxon>Bacilli</taxon>
        <taxon>Bacillales</taxon>
        <taxon>Paenibacillaceae</taxon>
        <taxon>Cohnella</taxon>
    </lineage>
</organism>
<dbReference type="Gene3D" id="1.10.10.10">
    <property type="entry name" value="Winged helix-like DNA-binding domain superfamily/Winged helix DNA-binding domain"/>
    <property type="match status" value="1"/>
</dbReference>
<dbReference type="InterPro" id="IPR036388">
    <property type="entry name" value="WH-like_DNA-bd_sf"/>
</dbReference>